<dbReference type="EMBL" id="RQYS01000015">
    <property type="protein sequence ID" value="RRD62183.1"/>
    <property type="molecule type" value="Genomic_DNA"/>
</dbReference>
<evidence type="ECO:0000313" key="3">
    <source>
        <dbReference type="Proteomes" id="UP000278609"/>
    </source>
</evidence>
<sequence length="168" mass="19905">MILILIIMGTSIYYVFCALFLLIVTHFIVYKCFKRFKCFVAEKSEMKSFLETSMGIVCFLGLYFVIKYVENAILIIALSILWMGMLLWIDILFFKTNMLVFKTNEIVCPFRWKLSRENIEAWSIDKEKRTLLLSSQKGKCLYRFDHIRKEDIEALYNEIEGNKLICKS</sequence>
<proteinExistence type="predicted"/>
<accession>A0A3P1XZ20</accession>
<comment type="caution">
    <text evidence="2">The sequence shown here is derived from an EMBL/GenBank/DDBJ whole genome shotgun (WGS) entry which is preliminary data.</text>
</comment>
<evidence type="ECO:0000256" key="1">
    <source>
        <dbReference type="SAM" id="Phobius"/>
    </source>
</evidence>
<protein>
    <submittedName>
        <fullName evidence="2">Uncharacterized protein</fullName>
    </submittedName>
</protein>
<keyword evidence="1" id="KW-0472">Membrane</keyword>
<evidence type="ECO:0000313" key="2">
    <source>
        <dbReference type="EMBL" id="RRD62183.1"/>
    </source>
</evidence>
<name>A0A3P1XZ20_TANFO</name>
<reference evidence="2 3" key="1">
    <citation type="submission" date="2018-11" db="EMBL/GenBank/DDBJ databases">
        <title>Genomes From Bacteria Associated with the Canine Oral Cavity: a Test Case for Automated Genome-Based Taxonomic Assignment.</title>
        <authorList>
            <person name="Coil D.A."/>
            <person name="Jospin G."/>
            <person name="Darling A.E."/>
            <person name="Wallis C."/>
            <person name="Davis I.J."/>
            <person name="Harris S."/>
            <person name="Eisen J.A."/>
            <person name="Holcombe L.J."/>
            <person name="O'Flynn C."/>
        </authorList>
    </citation>
    <scope>NUCLEOTIDE SEQUENCE [LARGE SCALE GENOMIC DNA]</scope>
    <source>
        <strain evidence="2 3">OH2617_COT-023</strain>
    </source>
</reference>
<feature type="transmembrane region" description="Helical" evidence="1">
    <location>
        <begin position="72"/>
        <end position="94"/>
    </location>
</feature>
<dbReference type="RefSeq" id="WP_124751084.1">
    <property type="nucleotide sequence ID" value="NZ_RQYS01000015.1"/>
</dbReference>
<keyword evidence="1" id="KW-0812">Transmembrane</keyword>
<feature type="transmembrane region" description="Helical" evidence="1">
    <location>
        <begin position="49"/>
        <end position="66"/>
    </location>
</feature>
<feature type="transmembrane region" description="Helical" evidence="1">
    <location>
        <begin position="6"/>
        <end position="29"/>
    </location>
</feature>
<dbReference type="Proteomes" id="UP000278609">
    <property type="component" value="Unassembled WGS sequence"/>
</dbReference>
<gene>
    <name evidence="2" type="ORF">EII40_04500</name>
</gene>
<organism evidence="2 3">
    <name type="scientific">Tannerella forsythia</name>
    <name type="common">Bacteroides forsythus</name>
    <dbReference type="NCBI Taxonomy" id="28112"/>
    <lineage>
        <taxon>Bacteria</taxon>
        <taxon>Pseudomonadati</taxon>
        <taxon>Bacteroidota</taxon>
        <taxon>Bacteroidia</taxon>
        <taxon>Bacteroidales</taxon>
        <taxon>Tannerellaceae</taxon>
        <taxon>Tannerella</taxon>
    </lineage>
</organism>
<dbReference type="AlphaFoldDB" id="A0A3P1XZ20"/>
<keyword evidence="1" id="KW-1133">Transmembrane helix</keyword>